<dbReference type="EMBL" id="JAOAOG010000218">
    <property type="protein sequence ID" value="KAJ6239752.1"/>
    <property type="molecule type" value="Genomic_DNA"/>
</dbReference>
<evidence type="ECO:0000256" key="1">
    <source>
        <dbReference type="SAM" id="Coils"/>
    </source>
</evidence>
<keyword evidence="1" id="KW-0175">Coiled coil</keyword>
<gene>
    <name evidence="3" type="ORF">M0813_24976</name>
</gene>
<sequence length="661" mass="78905">MNNYYFEKYQELSNDHLELLNHVEEIKNRNKELESKNSQNLSKNTEMKKLEEQFNLMAIKNNEVKLCQDQEDSLNIPNNWRNIDSGNKILFEKREKIDLKRIKRVFYYENEQDTEVCCLHYNNKYFSKSKNILSLYYECNVKKCNVRGTIKTFFKNGEQNNIIEIQNRHFHNTNLNFELQTIPEMDLLDKLAKENNSLENIYLKFMDSQIRKIRKSSAILLGSRDDIKKYILEFRKQLNFDVEKKIMEDKFSKTEMGFPFIRMYLQGDFPMIIMATNNQLLNLGNNQQIYVDGTYLACSQGYHCLMTIMTYDFQTQIYIPSVWGLLSDEKASTQLFFYNYIKKLLKMEINKNFLWNPPIITTDFSLANINSIKTSFPKSSIHGCHFHFLQAIRRKLLTLGLNETFRNKIQSRITKYMNKSTDYIRSDVNKWINNLKQKITKIKIPKKKKKKSNFKKVKKSKKNKNANFRKWELQIIDNLESEGFKQCLVLGENIDNLISYNYQKETNIEFEMTKNEQKNILLNFLENYFSKIWLIRFPPELWSIYSKSKKIENFSMISATNNPLESWHRSLNHCLNRQKPKLKNLILVLKDIEREKRNLQIDIISEKTQTKKRNFDLISRLNPNTESQIKIKKNVKRRPPTCSRCGNIGHRRDSKKCPFNN</sequence>
<reference evidence="3" key="1">
    <citation type="submission" date="2022-08" db="EMBL/GenBank/DDBJ databases">
        <title>Novel sulfate-reducing endosymbionts in the free-living metamonad Anaeramoeba.</title>
        <authorList>
            <person name="Jerlstrom-Hultqvist J."/>
            <person name="Cepicka I."/>
            <person name="Gallot-Lavallee L."/>
            <person name="Salas-Leiva D."/>
            <person name="Curtis B.A."/>
            <person name="Zahonova K."/>
            <person name="Pipaliya S."/>
            <person name="Dacks J."/>
            <person name="Roger A.J."/>
        </authorList>
    </citation>
    <scope>NUCLEOTIDE SEQUENCE</scope>
    <source>
        <strain evidence="3">Schooner1</strain>
    </source>
</reference>
<dbReference type="InterPro" id="IPR018289">
    <property type="entry name" value="MULE_transposase_dom"/>
</dbReference>
<evidence type="ECO:0000313" key="3">
    <source>
        <dbReference type="EMBL" id="KAJ6239752.1"/>
    </source>
</evidence>
<dbReference type="Pfam" id="PF10551">
    <property type="entry name" value="MULE"/>
    <property type="match status" value="1"/>
</dbReference>
<evidence type="ECO:0000313" key="4">
    <source>
        <dbReference type="Proteomes" id="UP001150062"/>
    </source>
</evidence>
<feature type="coiled-coil region" evidence="1">
    <location>
        <begin position="9"/>
        <end position="53"/>
    </location>
</feature>
<organism evidence="3 4">
    <name type="scientific">Anaeramoeba flamelloides</name>
    <dbReference type="NCBI Taxonomy" id="1746091"/>
    <lineage>
        <taxon>Eukaryota</taxon>
        <taxon>Metamonada</taxon>
        <taxon>Anaeramoebidae</taxon>
        <taxon>Anaeramoeba</taxon>
    </lineage>
</organism>
<feature type="domain" description="MULE transposase" evidence="2">
    <location>
        <begin position="289"/>
        <end position="390"/>
    </location>
</feature>
<keyword evidence="4" id="KW-1185">Reference proteome</keyword>
<dbReference type="Proteomes" id="UP001150062">
    <property type="component" value="Unassembled WGS sequence"/>
</dbReference>
<accession>A0ABQ8Y4K9</accession>
<proteinExistence type="predicted"/>
<feature type="coiled-coil region" evidence="1">
    <location>
        <begin position="582"/>
        <end position="609"/>
    </location>
</feature>
<evidence type="ECO:0000259" key="2">
    <source>
        <dbReference type="Pfam" id="PF10551"/>
    </source>
</evidence>
<name>A0ABQ8Y4K9_9EUKA</name>
<protein>
    <recommendedName>
        <fullName evidence="2">MULE transposase domain-containing protein</fullName>
    </recommendedName>
</protein>
<comment type="caution">
    <text evidence="3">The sequence shown here is derived from an EMBL/GenBank/DDBJ whole genome shotgun (WGS) entry which is preliminary data.</text>
</comment>